<evidence type="ECO:0000313" key="3">
    <source>
        <dbReference type="Proteomes" id="UP000317365"/>
    </source>
</evidence>
<keyword evidence="1" id="KW-1133">Transmembrane helix</keyword>
<organism evidence="2 3">
    <name type="scientific">Rhodoferax aquaticus</name>
    <dbReference type="NCBI Taxonomy" id="2527691"/>
    <lineage>
        <taxon>Bacteria</taxon>
        <taxon>Pseudomonadati</taxon>
        <taxon>Pseudomonadota</taxon>
        <taxon>Betaproteobacteria</taxon>
        <taxon>Burkholderiales</taxon>
        <taxon>Comamonadaceae</taxon>
        <taxon>Rhodoferax</taxon>
    </lineage>
</organism>
<evidence type="ECO:0000313" key="2">
    <source>
        <dbReference type="EMBL" id="QDL52964.1"/>
    </source>
</evidence>
<proteinExistence type="predicted"/>
<protein>
    <submittedName>
        <fullName evidence="2">Uncharacterized protein</fullName>
    </submittedName>
</protein>
<name>A0A515EJW1_9BURK</name>
<sequence length="161" mass="18341">MDYLFFGTDHTVTLTQPLRKNCTCQYCGTSFMAEGEVQAVGTSIGVFGLWQEAAKRRGHSKALRQLERKVAHAWPLAPCPRCGRYQAAMLQQFRKTLHHDVFWFAWFVVFFILAMDLALSLSAGLFWFLELLTLGVLLAIWRDRNRQCKLLTAGTLPGKRG</sequence>
<gene>
    <name evidence="2" type="ORF">EXZ61_01575</name>
</gene>
<reference evidence="3" key="1">
    <citation type="submission" date="2019-02" db="EMBL/GenBank/DDBJ databases">
        <title>Complete genome sequence of Rhodoferax sp. Gr-4.</title>
        <authorList>
            <person name="Jin L."/>
        </authorList>
    </citation>
    <scope>NUCLEOTIDE SEQUENCE [LARGE SCALE GENOMIC DNA]</scope>
    <source>
        <strain evidence="3">Gr-4</strain>
    </source>
</reference>
<dbReference type="AlphaFoldDB" id="A0A515EJW1"/>
<keyword evidence="3" id="KW-1185">Reference proteome</keyword>
<dbReference type="KEGG" id="rhg:EXZ61_01575"/>
<reference evidence="3" key="2">
    <citation type="journal article" date="2020" name="Int. J. Syst. Evol. Microbiol.">
        <title>Genomic insights into a novel species Rhodoferax aquaticus sp. nov., isolated from freshwater.</title>
        <authorList>
            <person name="Li T."/>
            <person name="Zhuo Y."/>
            <person name="Jin C.Z."/>
            <person name="Wu X."/>
            <person name="Ko S.R."/>
            <person name="Jin F.J."/>
            <person name="Ahn C.Y."/>
            <person name="Oh H.M."/>
            <person name="Lee H.G."/>
            <person name="Jin L."/>
        </authorList>
    </citation>
    <scope>NUCLEOTIDE SEQUENCE [LARGE SCALE GENOMIC DNA]</scope>
    <source>
        <strain evidence="3">Gr-4</strain>
    </source>
</reference>
<dbReference type="Proteomes" id="UP000317365">
    <property type="component" value="Chromosome"/>
</dbReference>
<feature type="transmembrane region" description="Helical" evidence="1">
    <location>
        <begin position="101"/>
        <end position="119"/>
    </location>
</feature>
<accession>A0A515EJW1</accession>
<evidence type="ECO:0000256" key="1">
    <source>
        <dbReference type="SAM" id="Phobius"/>
    </source>
</evidence>
<keyword evidence="1" id="KW-0472">Membrane</keyword>
<dbReference type="RefSeq" id="WP_142808417.1">
    <property type="nucleotide sequence ID" value="NZ_CP036282.1"/>
</dbReference>
<feature type="transmembrane region" description="Helical" evidence="1">
    <location>
        <begin position="125"/>
        <end position="141"/>
    </location>
</feature>
<keyword evidence="1" id="KW-0812">Transmembrane</keyword>
<dbReference type="EMBL" id="CP036282">
    <property type="protein sequence ID" value="QDL52964.1"/>
    <property type="molecule type" value="Genomic_DNA"/>
</dbReference>